<sequence length="385" mass="42683">MPFPSPIATRSTSNTSRVALAHDWLTGMRGGERTLEAICELFPDAERFCLLHVPSSVSPTIEARPIHTSFIQHIPFSSRFYRFTLPLFPAAVEQFDLDEFDVIISTSHCVAKSVISTGRARHLSYCFTPMRYAWDQFDAYFGPERVGTLPSRGLRWGLSAMARWDASTACRVHRYVAISQYVASRISRYYNRTASVVYPPVDTRFFRPNGEPPGRYALIVSALVPYKRVDLAIRACRLAGVPLRVVGTGPDLKRLRAHSTNSVEFLGAVSDQEVRGLYQNAAVVLLPGTEDFGIAPVEAQACGRPVVALGRGGACETVVDGLTGALVPQASDAAFADAIDRVIHARLDPHGIRKHALQFSRERFHAEFHRQIDELTLEPEKRATS</sequence>
<protein>
    <recommendedName>
        <fullName evidence="1">Glycosyl transferase family 1 domain-containing protein</fullName>
    </recommendedName>
</protein>
<gene>
    <name evidence="2" type="ORF">METZ01_LOCUS139858</name>
</gene>
<evidence type="ECO:0000313" key="2">
    <source>
        <dbReference type="EMBL" id="SVA87004.1"/>
    </source>
</evidence>
<dbReference type="InterPro" id="IPR001296">
    <property type="entry name" value="Glyco_trans_1"/>
</dbReference>
<name>A0A381ZD08_9ZZZZ</name>
<dbReference type="AlphaFoldDB" id="A0A381ZD08"/>
<dbReference type="PANTHER" id="PTHR45947:SF3">
    <property type="entry name" value="SULFOQUINOVOSYL TRANSFERASE SQD2"/>
    <property type="match status" value="1"/>
</dbReference>
<feature type="domain" description="Glycosyl transferase family 1" evidence="1">
    <location>
        <begin position="213"/>
        <end position="354"/>
    </location>
</feature>
<dbReference type="PANTHER" id="PTHR45947">
    <property type="entry name" value="SULFOQUINOVOSYL TRANSFERASE SQD2"/>
    <property type="match status" value="1"/>
</dbReference>
<dbReference type="InterPro" id="IPR050194">
    <property type="entry name" value="Glycosyltransferase_grp1"/>
</dbReference>
<proteinExistence type="predicted"/>
<dbReference type="EMBL" id="UINC01020807">
    <property type="protein sequence ID" value="SVA87004.1"/>
    <property type="molecule type" value="Genomic_DNA"/>
</dbReference>
<reference evidence="2" key="1">
    <citation type="submission" date="2018-05" db="EMBL/GenBank/DDBJ databases">
        <authorList>
            <person name="Lanie J.A."/>
            <person name="Ng W.-L."/>
            <person name="Kazmierczak K.M."/>
            <person name="Andrzejewski T.M."/>
            <person name="Davidsen T.M."/>
            <person name="Wayne K.J."/>
            <person name="Tettelin H."/>
            <person name="Glass J.I."/>
            <person name="Rusch D."/>
            <person name="Podicherti R."/>
            <person name="Tsui H.-C.T."/>
            <person name="Winkler M.E."/>
        </authorList>
    </citation>
    <scope>NUCLEOTIDE SEQUENCE</scope>
</reference>
<dbReference type="SUPFAM" id="SSF53756">
    <property type="entry name" value="UDP-Glycosyltransferase/glycogen phosphorylase"/>
    <property type="match status" value="1"/>
</dbReference>
<dbReference type="Pfam" id="PF00534">
    <property type="entry name" value="Glycos_transf_1"/>
    <property type="match status" value="1"/>
</dbReference>
<evidence type="ECO:0000259" key="1">
    <source>
        <dbReference type="Pfam" id="PF00534"/>
    </source>
</evidence>
<dbReference type="GO" id="GO:0016757">
    <property type="term" value="F:glycosyltransferase activity"/>
    <property type="evidence" value="ECO:0007669"/>
    <property type="project" value="InterPro"/>
</dbReference>
<dbReference type="Gene3D" id="3.40.50.2000">
    <property type="entry name" value="Glycogen Phosphorylase B"/>
    <property type="match status" value="2"/>
</dbReference>
<accession>A0A381ZD08</accession>
<organism evidence="2">
    <name type="scientific">marine metagenome</name>
    <dbReference type="NCBI Taxonomy" id="408172"/>
    <lineage>
        <taxon>unclassified sequences</taxon>
        <taxon>metagenomes</taxon>
        <taxon>ecological metagenomes</taxon>
    </lineage>
</organism>